<dbReference type="InterPro" id="IPR000157">
    <property type="entry name" value="TIR_dom"/>
</dbReference>
<dbReference type="SUPFAM" id="SSF52200">
    <property type="entry name" value="Toll/Interleukin receptor TIR domain"/>
    <property type="match status" value="1"/>
</dbReference>
<evidence type="ECO:0000313" key="3">
    <source>
        <dbReference type="Proteomes" id="UP001236657"/>
    </source>
</evidence>
<keyword evidence="3" id="KW-1185">Reference proteome</keyword>
<feature type="domain" description="TIR" evidence="1">
    <location>
        <begin position="1"/>
        <end position="126"/>
    </location>
</feature>
<accession>A0ABY9MRT4</accession>
<dbReference type="EMBL" id="CP133218">
    <property type="protein sequence ID" value="WML91354.1"/>
    <property type="molecule type" value="Genomic_DNA"/>
</dbReference>
<sequence length="318" mass="35457">MTDIFISYSRNDQECGSKLAAVLGAQGYRVWWDISGLLAGHDFQRTISAVLDEAHCVIVVWSENSVTSRWVRAEAIRGDERGVLVPLRVDGAIIPLPFNILHTEDLRDWEGDEGNTGFQKLLSAVAQYTEPSLLKEAKRKAAKICLDECATCLETDYPTKLAVQPSVRLKFVYPSSPALIIENDSPALARDIKWAVVLWNRDLPDRDDPLPIPVSTFDWLKPHQEGGAQGLFGGALVLPLVNNGDRLVGTATVDCPECDRRRNYIVSITYGEGGWFAEVPTPGLVLPRNFTKATREQYFAIIESLAPVENRRNIDYPY</sequence>
<dbReference type="Proteomes" id="UP001236657">
    <property type="component" value="Chromosome"/>
</dbReference>
<dbReference type="InterPro" id="IPR035897">
    <property type="entry name" value="Toll_tir_struct_dom_sf"/>
</dbReference>
<protein>
    <submittedName>
        <fullName evidence="2">Toll/interleukin-1 receptor domain-containing protein</fullName>
    </submittedName>
</protein>
<evidence type="ECO:0000259" key="1">
    <source>
        <dbReference type="PROSITE" id="PS50104"/>
    </source>
</evidence>
<organism evidence="2 3">
    <name type="scientific">Thiothrix lacustris</name>
    <dbReference type="NCBI Taxonomy" id="525917"/>
    <lineage>
        <taxon>Bacteria</taxon>
        <taxon>Pseudomonadati</taxon>
        <taxon>Pseudomonadota</taxon>
        <taxon>Gammaproteobacteria</taxon>
        <taxon>Thiotrichales</taxon>
        <taxon>Thiotrichaceae</taxon>
        <taxon>Thiothrix</taxon>
    </lineage>
</organism>
<reference evidence="2 3" key="1">
    <citation type="submission" date="2023-08" db="EMBL/GenBank/DDBJ databases">
        <title>New molecular markers tilS and rpoB for phylogenetic and monitoring studies of the genus Thiothrix biodiversity.</title>
        <authorList>
            <person name="Ravin N.V."/>
            <person name="Smolyakov D."/>
            <person name="Markov N.D."/>
            <person name="Beletsky A.V."/>
            <person name="Mardanov A.V."/>
            <person name="Rudenko T.S."/>
            <person name="Grabovich M.Y."/>
        </authorList>
    </citation>
    <scope>NUCLEOTIDE SEQUENCE [LARGE SCALE GENOMIC DNA]</scope>
    <source>
        <strain evidence="2 3">MK1</strain>
    </source>
</reference>
<gene>
    <name evidence="2" type="ORF">RCF98_03135</name>
</gene>
<dbReference type="Pfam" id="PF13676">
    <property type="entry name" value="TIR_2"/>
    <property type="match status" value="1"/>
</dbReference>
<evidence type="ECO:0000313" key="2">
    <source>
        <dbReference type="EMBL" id="WML91354.1"/>
    </source>
</evidence>
<name>A0ABY9MRT4_9GAMM</name>
<dbReference type="PROSITE" id="PS50104">
    <property type="entry name" value="TIR"/>
    <property type="match status" value="1"/>
</dbReference>
<dbReference type="Gene3D" id="3.40.50.10140">
    <property type="entry name" value="Toll/interleukin-1 receptor homology (TIR) domain"/>
    <property type="match status" value="1"/>
</dbReference>
<proteinExistence type="predicted"/>
<keyword evidence="2" id="KW-0675">Receptor</keyword>
<dbReference type="RefSeq" id="WP_308896111.1">
    <property type="nucleotide sequence ID" value="NZ_CP133218.1"/>
</dbReference>